<dbReference type="Proteomes" id="UP001528823">
    <property type="component" value="Unassembled WGS sequence"/>
</dbReference>
<reference evidence="1 2" key="1">
    <citation type="submission" date="2022-11" db="EMBL/GenBank/DDBJ databases">
        <title>Spartinivicinus poritis sp. nov., isolated from scleractinian coral Porites lutea.</title>
        <authorList>
            <person name="Zhang G."/>
            <person name="Cai L."/>
            <person name="Wei Q."/>
        </authorList>
    </citation>
    <scope>NUCLEOTIDE SEQUENCE [LARGE SCALE GENOMIC DNA]</scope>
    <source>
        <strain evidence="1 2">A2-2</strain>
    </source>
</reference>
<protein>
    <submittedName>
        <fullName evidence="1">Uncharacterized protein</fullName>
    </submittedName>
</protein>
<name>A0ABT5U4B7_9GAMM</name>
<dbReference type="RefSeq" id="WP_274687579.1">
    <property type="nucleotide sequence ID" value="NZ_JAPMOU010000004.1"/>
</dbReference>
<proteinExistence type="predicted"/>
<comment type="caution">
    <text evidence="1">The sequence shown here is derived from an EMBL/GenBank/DDBJ whole genome shotgun (WGS) entry which is preliminary data.</text>
</comment>
<organism evidence="1 2">
    <name type="scientific">Spartinivicinus poritis</name>
    <dbReference type="NCBI Taxonomy" id="2994640"/>
    <lineage>
        <taxon>Bacteria</taxon>
        <taxon>Pseudomonadati</taxon>
        <taxon>Pseudomonadota</taxon>
        <taxon>Gammaproteobacteria</taxon>
        <taxon>Oceanospirillales</taxon>
        <taxon>Zooshikellaceae</taxon>
        <taxon>Spartinivicinus</taxon>
    </lineage>
</organism>
<dbReference type="EMBL" id="JAPMOU010000004">
    <property type="protein sequence ID" value="MDE1461210.1"/>
    <property type="molecule type" value="Genomic_DNA"/>
</dbReference>
<evidence type="ECO:0000313" key="2">
    <source>
        <dbReference type="Proteomes" id="UP001528823"/>
    </source>
</evidence>
<sequence>MIKIVIEGSPLKEVLNWPEAYFDSLVLVDKPIVFTVGTAEVLGQFTQKNNELIVELAQIDGGGEGVLPAIAKVAKYIAKLKQLDAISCIVHAIDCAKPNLKLRAHLEKTGFIIINIPGKGEAYYKKITV</sequence>
<evidence type="ECO:0000313" key="1">
    <source>
        <dbReference type="EMBL" id="MDE1461210.1"/>
    </source>
</evidence>
<accession>A0ABT5U4B7</accession>
<gene>
    <name evidence="1" type="ORF">ORQ98_04450</name>
</gene>
<keyword evidence="2" id="KW-1185">Reference proteome</keyword>